<sequence>MTCPDPCGMTVEQLPIEQLPSEQKLGVKENGRIEEAKGSGQRKQCWPLVDVGLHDNVMRVN</sequence>
<reference evidence="1" key="1">
    <citation type="submission" date="2001-11" db="EMBL/GenBank/DDBJ databases">
        <title>Oryza sativa nipponbare(GA3) genomic DNA, chromosome 7, PAC clone:P0675B10.</title>
        <authorList>
            <person name="Sasaki T."/>
            <person name="Matsumoto T."/>
            <person name="Yamamoto K."/>
        </authorList>
    </citation>
    <scope>NUCLEOTIDE SEQUENCE</scope>
</reference>
<reference evidence="2" key="2">
    <citation type="submission" date="2002-05" db="EMBL/GenBank/DDBJ databases">
        <title>Oryza sativa nipponbare(GA3) genomic DNA, chromosome 7, PAC clone:P0016H06.</title>
        <authorList>
            <person name="Sasaki T."/>
            <person name="Matsumoto T."/>
            <person name="Katayose Y."/>
        </authorList>
    </citation>
    <scope>NUCLEOTIDE SEQUENCE</scope>
</reference>
<dbReference type="Proteomes" id="UP000000763">
    <property type="component" value="Chromosome 7"/>
</dbReference>
<dbReference type="EMBL" id="AP005181">
    <property type="protein sequence ID" value="BAD31089.1"/>
    <property type="molecule type" value="Genomic_DNA"/>
</dbReference>
<proteinExistence type="predicted"/>
<organism evidence="1 3">
    <name type="scientific">Oryza sativa subsp. japonica</name>
    <name type="common">Rice</name>
    <dbReference type="NCBI Taxonomy" id="39947"/>
    <lineage>
        <taxon>Eukaryota</taxon>
        <taxon>Viridiplantae</taxon>
        <taxon>Streptophyta</taxon>
        <taxon>Embryophyta</taxon>
        <taxon>Tracheophyta</taxon>
        <taxon>Spermatophyta</taxon>
        <taxon>Magnoliopsida</taxon>
        <taxon>Liliopsida</taxon>
        <taxon>Poales</taxon>
        <taxon>Poaceae</taxon>
        <taxon>BOP clade</taxon>
        <taxon>Oryzoideae</taxon>
        <taxon>Oryzeae</taxon>
        <taxon>Oryzinae</taxon>
        <taxon>Oryza</taxon>
        <taxon>Oryza sativa</taxon>
    </lineage>
</organism>
<evidence type="ECO:0000313" key="2">
    <source>
        <dbReference type="EMBL" id="BAD31089.1"/>
    </source>
</evidence>
<evidence type="ECO:0000313" key="1">
    <source>
        <dbReference type="EMBL" id="BAC07149.1"/>
    </source>
</evidence>
<reference evidence="3" key="4">
    <citation type="journal article" date="2008" name="Nucleic Acids Res.">
        <title>The rice annotation project database (RAP-DB): 2008 update.</title>
        <authorList>
            <consortium name="The rice annotation project (RAP)"/>
        </authorList>
    </citation>
    <scope>GENOME REANNOTATION</scope>
    <source>
        <strain evidence="3">cv. Nipponbare</strain>
    </source>
</reference>
<evidence type="ECO:0000313" key="3">
    <source>
        <dbReference type="Proteomes" id="UP000000763"/>
    </source>
</evidence>
<protein>
    <submittedName>
        <fullName evidence="1">Uncharacterized protein</fullName>
    </submittedName>
</protein>
<gene>
    <name evidence="1" type="primary">P0675B10.125</name>
    <name evidence="2" type="ORF">P0016H06.1</name>
</gene>
<dbReference type="EMBL" id="AP004347">
    <property type="protein sequence ID" value="BAC07149.1"/>
    <property type="molecule type" value="Genomic_DNA"/>
</dbReference>
<name>Q8LHJ0_ORYSJ</name>
<dbReference type="AlphaFoldDB" id="Q8LHJ0"/>
<reference evidence="3" key="3">
    <citation type="journal article" date="2005" name="Nature">
        <title>The map-based sequence of the rice genome.</title>
        <authorList>
            <consortium name="International rice genome sequencing project (IRGSP)"/>
            <person name="Matsumoto T."/>
            <person name="Wu J."/>
            <person name="Kanamori H."/>
            <person name="Katayose Y."/>
            <person name="Fujisawa M."/>
            <person name="Namiki N."/>
            <person name="Mizuno H."/>
            <person name="Yamamoto K."/>
            <person name="Antonio B.A."/>
            <person name="Baba T."/>
            <person name="Sakata K."/>
            <person name="Nagamura Y."/>
            <person name="Aoki H."/>
            <person name="Arikawa K."/>
            <person name="Arita K."/>
            <person name="Bito T."/>
            <person name="Chiden Y."/>
            <person name="Fujitsuka N."/>
            <person name="Fukunaka R."/>
            <person name="Hamada M."/>
            <person name="Harada C."/>
            <person name="Hayashi A."/>
            <person name="Hijishita S."/>
            <person name="Honda M."/>
            <person name="Hosokawa S."/>
            <person name="Ichikawa Y."/>
            <person name="Idonuma A."/>
            <person name="Iijima M."/>
            <person name="Ikeda M."/>
            <person name="Ikeno M."/>
            <person name="Ito K."/>
            <person name="Ito S."/>
            <person name="Ito T."/>
            <person name="Ito Y."/>
            <person name="Ito Y."/>
            <person name="Iwabuchi A."/>
            <person name="Kamiya K."/>
            <person name="Karasawa W."/>
            <person name="Kurita K."/>
            <person name="Katagiri S."/>
            <person name="Kikuta A."/>
            <person name="Kobayashi H."/>
            <person name="Kobayashi N."/>
            <person name="Machita K."/>
            <person name="Maehara T."/>
            <person name="Masukawa M."/>
            <person name="Mizubayashi T."/>
            <person name="Mukai Y."/>
            <person name="Nagasaki H."/>
            <person name="Nagata Y."/>
            <person name="Naito S."/>
            <person name="Nakashima M."/>
            <person name="Nakama Y."/>
            <person name="Nakamichi Y."/>
            <person name="Nakamura M."/>
            <person name="Meguro A."/>
            <person name="Negishi M."/>
            <person name="Ohta I."/>
            <person name="Ohta T."/>
            <person name="Okamoto M."/>
            <person name="Ono N."/>
            <person name="Saji S."/>
            <person name="Sakaguchi M."/>
            <person name="Sakai K."/>
            <person name="Shibata M."/>
            <person name="Shimokawa T."/>
            <person name="Song J."/>
            <person name="Takazaki Y."/>
            <person name="Terasawa K."/>
            <person name="Tsugane M."/>
            <person name="Tsuji K."/>
            <person name="Ueda S."/>
            <person name="Waki K."/>
            <person name="Yamagata H."/>
            <person name="Yamamoto M."/>
            <person name="Yamamoto S."/>
            <person name="Yamane H."/>
            <person name="Yoshiki S."/>
            <person name="Yoshihara R."/>
            <person name="Yukawa K."/>
            <person name="Zhong H."/>
            <person name="Yano M."/>
            <person name="Yuan Q."/>
            <person name="Ouyang S."/>
            <person name="Liu J."/>
            <person name="Jones K.M."/>
            <person name="Gansberger K."/>
            <person name="Moffat K."/>
            <person name="Hill J."/>
            <person name="Bera J."/>
            <person name="Fadrosh D."/>
            <person name="Jin S."/>
            <person name="Johri S."/>
            <person name="Kim M."/>
            <person name="Overton L."/>
            <person name="Reardon M."/>
            <person name="Tsitrin T."/>
            <person name="Vuong H."/>
            <person name="Weaver B."/>
            <person name="Ciecko A."/>
            <person name="Tallon L."/>
            <person name="Jackson J."/>
            <person name="Pai G."/>
            <person name="Aken S.V."/>
            <person name="Utterback T."/>
            <person name="Reidmuller S."/>
            <person name="Feldblyum T."/>
            <person name="Hsiao J."/>
            <person name="Zismann V."/>
            <person name="Iobst S."/>
            <person name="de Vazeille A.R."/>
            <person name="Buell C.R."/>
            <person name="Ying K."/>
            <person name="Li Y."/>
            <person name="Lu T."/>
            <person name="Huang Y."/>
            <person name="Zhao Q."/>
            <person name="Feng Q."/>
            <person name="Zhang L."/>
            <person name="Zhu J."/>
            <person name="Weng Q."/>
            <person name="Mu J."/>
            <person name="Lu Y."/>
            <person name="Fan D."/>
            <person name="Liu Y."/>
            <person name="Guan J."/>
            <person name="Zhang Y."/>
            <person name="Yu S."/>
            <person name="Liu X."/>
            <person name="Zhang Y."/>
            <person name="Hong G."/>
            <person name="Han B."/>
            <person name="Choisne N."/>
            <person name="Demange N."/>
            <person name="Orjeda G."/>
            <person name="Samain S."/>
            <person name="Cattolico L."/>
            <person name="Pelletier E."/>
            <person name="Couloux A."/>
            <person name="Segurens B."/>
            <person name="Wincker P."/>
            <person name="D'Hont A."/>
            <person name="Scarpelli C."/>
            <person name="Weissenbach J."/>
            <person name="Salanoubat M."/>
            <person name="Quetier F."/>
            <person name="Yu Y."/>
            <person name="Kim H.R."/>
            <person name="Rambo T."/>
            <person name="Currie J."/>
            <person name="Collura K."/>
            <person name="Luo M."/>
            <person name="Yang T."/>
            <person name="Ammiraju J.S.S."/>
            <person name="Engler F."/>
            <person name="Soderlund C."/>
            <person name="Wing R.A."/>
            <person name="Palmer L.E."/>
            <person name="de la Bastide M."/>
            <person name="Spiegel L."/>
            <person name="Nascimento L."/>
            <person name="Zutavern T."/>
            <person name="O'Shaughnessy A."/>
            <person name="Dike S."/>
            <person name="Dedhia N."/>
            <person name="Preston R."/>
            <person name="Balija V."/>
            <person name="McCombie W.R."/>
            <person name="Chow T."/>
            <person name="Chen H."/>
            <person name="Chung M."/>
            <person name="Chen C."/>
            <person name="Shaw J."/>
            <person name="Wu H."/>
            <person name="Hsiao K."/>
            <person name="Chao Y."/>
            <person name="Chu M."/>
            <person name="Cheng C."/>
            <person name="Hour A."/>
            <person name="Lee P."/>
            <person name="Lin S."/>
            <person name="Lin Y."/>
            <person name="Liou J."/>
            <person name="Liu S."/>
            <person name="Hsing Y."/>
            <person name="Raghuvanshi S."/>
            <person name="Mohanty A."/>
            <person name="Bharti A.K."/>
            <person name="Gaur A."/>
            <person name="Gupta V."/>
            <person name="Kumar D."/>
            <person name="Ravi V."/>
            <person name="Vij S."/>
            <person name="Kapur A."/>
            <person name="Khurana P."/>
            <person name="Khurana P."/>
            <person name="Khurana J.P."/>
            <person name="Tyagi A.K."/>
            <person name="Gaikwad K."/>
            <person name="Singh A."/>
            <person name="Dalal V."/>
            <person name="Srivastava S."/>
            <person name="Dixit A."/>
            <person name="Pal A.K."/>
            <person name="Ghazi I.A."/>
            <person name="Yadav M."/>
            <person name="Pandit A."/>
            <person name="Bhargava A."/>
            <person name="Sureshbabu K."/>
            <person name="Batra K."/>
            <person name="Sharma T.R."/>
            <person name="Mohapatra T."/>
            <person name="Singh N.K."/>
            <person name="Messing J."/>
            <person name="Nelson A.B."/>
            <person name="Fuks G."/>
            <person name="Kavchok S."/>
            <person name="Keizer G."/>
            <person name="Linton E."/>
            <person name="Llaca V."/>
            <person name="Song R."/>
            <person name="Tanyolac B."/>
            <person name="Young S."/>
            <person name="Ho-Il K."/>
            <person name="Hahn J.H."/>
            <person name="Sangsakoo G."/>
            <person name="Vanavichit A."/>
            <person name="de Mattos Luiz.A.T."/>
            <person name="Zimmer P.D."/>
            <person name="Malone G."/>
            <person name="Dellagostin O."/>
            <person name="de Oliveira A.C."/>
            <person name="Bevan M."/>
            <person name="Bancroft I."/>
            <person name="Minx P."/>
            <person name="Cordum H."/>
            <person name="Wilson R."/>
            <person name="Cheng Z."/>
            <person name="Jin W."/>
            <person name="Jiang J."/>
            <person name="Leong S.A."/>
            <person name="Iwama H."/>
            <person name="Gojobori T."/>
            <person name="Itoh T."/>
            <person name="Niimura Y."/>
            <person name="Fujii Y."/>
            <person name="Habara T."/>
            <person name="Sakai H."/>
            <person name="Sato Y."/>
            <person name="Wilson G."/>
            <person name="Kumar K."/>
            <person name="McCouch S."/>
            <person name="Juretic N."/>
            <person name="Hoen D."/>
            <person name="Wright S."/>
            <person name="Bruskiewich R."/>
            <person name="Bureau T."/>
            <person name="Miyao A."/>
            <person name="Hirochika H."/>
            <person name="Nishikawa T."/>
            <person name="Kadowaki K."/>
            <person name="Sugiura M."/>
            <person name="Burr B."/>
            <person name="Sasaki T."/>
        </authorList>
    </citation>
    <scope>NUCLEOTIDE SEQUENCE [LARGE SCALE GENOMIC DNA]</scope>
    <source>
        <strain evidence="3">cv. Nipponbare</strain>
    </source>
</reference>
<accession>Q8LHJ0</accession>